<dbReference type="InterPro" id="IPR050603">
    <property type="entry name" value="MYST_HAT"/>
</dbReference>
<evidence type="ECO:0000256" key="4">
    <source>
        <dbReference type="ARBA" id="ARBA00022679"/>
    </source>
</evidence>
<accession>A0AAE0KIF3</accession>
<evidence type="ECO:0000256" key="8">
    <source>
        <dbReference type="ARBA" id="ARBA00022990"/>
    </source>
</evidence>
<keyword evidence="11" id="KW-0539">Nucleus</keyword>
<keyword evidence="10" id="KW-0804">Transcription</keyword>
<dbReference type="Gene3D" id="3.40.630.30">
    <property type="match status" value="1"/>
</dbReference>
<evidence type="ECO:0000256" key="15">
    <source>
        <dbReference type="SAM" id="MobiDB-lite"/>
    </source>
</evidence>
<evidence type="ECO:0000256" key="2">
    <source>
        <dbReference type="ARBA" id="ARBA00010107"/>
    </source>
</evidence>
<dbReference type="EMBL" id="JAULSN010000003">
    <property type="protein sequence ID" value="KAK3376747.1"/>
    <property type="molecule type" value="Genomic_DNA"/>
</dbReference>
<dbReference type="Pfam" id="PF01853">
    <property type="entry name" value="MOZ_SAS"/>
    <property type="match status" value="1"/>
</dbReference>
<sequence length="583" mass="63708">MPVAYKRKRALGDAPEPAPHSRAPAPARRETRSLAPLSLPIQQSNEPQRRRRRADLNTPEPELEPEPEPEPGPVPSNGKENIPLQSDTHPLKPGRRLVRLGARAVVVPTPPVAEVESRLTSPARGPTQLPPLAPHRHVVTMATSTTQPEQLSPAITAGGETLDRVDRVQPDRNIDKVVLGNICFRTWYPSYYGKEVLGDTSANGTKGGKDTGHVTTNGIDAGTSDDASGGAKGHGRRDRDNSLILNRLCVCPHCFKYSKELVTWWEHVRVCERRNFVPGKKIYVHPKGHHTVLVPSGPGPGPKPAKGKRGSAGQKMVEEVVQDEGEWSIWEVDGENNVLFCQNLSLFAKLFLDNKSVFFDVTGFNYFLLVHTPPARPLDLAAGVAGAVEPRSHIVGFFSKEKMSWDNNNLACILIFPPWQRKGLGALLMGVSYEISRREGILGGPEKPISDLGKKGYRRFWAGEIARWILELELGDSPGETVVGIEECSKATWIAPEDCLLVLREMGVVEDAGKGPPRVEEPKTEENGGAEPVEVQRVRISQQAVRSWVAANGISLEKTCDAKGFVEGYAVKRPAALSGEDAA</sequence>
<comment type="caution">
    <text evidence="17">The sequence shown here is derived from an EMBL/GenBank/DDBJ whole genome shotgun (WGS) entry which is preliminary data.</text>
</comment>
<evidence type="ECO:0000259" key="16">
    <source>
        <dbReference type="PROSITE" id="PS51726"/>
    </source>
</evidence>
<evidence type="ECO:0000256" key="10">
    <source>
        <dbReference type="ARBA" id="ARBA00023163"/>
    </source>
</evidence>
<comment type="subcellular location">
    <subcellularLocation>
        <location evidence="1">Nucleus</location>
    </subcellularLocation>
</comment>
<keyword evidence="12" id="KW-0012">Acyltransferase</keyword>
<evidence type="ECO:0000256" key="12">
    <source>
        <dbReference type="ARBA" id="ARBA00023315"/>
    </source>
</evidence>
<reference evidence="17" key="2">
    <citation type="submission" date="2023-06" db="EMBL/GenBank/DDBJ databases">
        <authorList>
            <consortium name="Lawrence Berkeley National Laboratory"/>
            <person name="Haridas S."/>
            <person name="Hensen N."/>
            <person name="Bonometti L."/>
            <person name="Westerberg I."/>
            <person name="Brannstrom I.O."/>
            <person name="Guillou S."/>
            <person name="Cros-Aarteil S."/>
            <person name="Calhoun S."/>
            <person name="Kuo A."/>
            <person name="Mondo S."/>
            <person name="Pangilinan J."/>
            <person name="Riley R."/>
            <person name="Labutti K."/>
            <person name="Andreopoulos B."/>
            <person name="Lipzen A."/>
            <person name="Chen C."/>
            <person name="Yanf M."/>
            <person name="Daum C."/>
            <person name="Ng V."/>
            <person name="Clum A."/>
            <person name="Steindorff A."/>
            <person name="Ohm R."/>
            <person name="Martin F."/>
            <person name="Silar P."/>
            <person name="Natvig D."/>
            <person name="Lalanne C."/>
            <person name="Gautier V."/>
            <person name="Ament-Velasquez S.L."/>
            <person name="Kruys A."/>
            <person name="Hutchinson M.I."/>
            <person name="Powell A.J."/>
            <person name="Barry K."/>
            <person name="Miller A.N."/>
            <person name="Grigoriev I.V."/>
            <person name="Debuchy R."/>
            <person name="Gladieux P."/>
            <person name="Thoren M.H."/>
            <person name="Johannesson H."/>
        </authorList>
    </citation>
    <scope>NUCLEOTIDE SEQUENCE</scope>
    <source>
        <strain evidence="17">CBS 958.72</strain>
    </source>
</reference>
<feature type="region of interest" description="Disordered" evidence="15">
    <location>
        <begin position="207"/>
        <end position="237"/>
    </location>
</feature>
<dbReference type="InterPro" id="IPR036388">
    <property type="entry name" value="WH-like_DNA-bd_sf"/>
</dbReference>
<dbReference type="PANTHER" id="PTHR10615:SF219">
    <property type="entry name" value="HISTONE ACETYLTRANSFERASE KAT5"/>
    <property type="match status" value="1"/>
</dbReference>
<dbReference type="GO" id="GO:0046972">
    <property type="term" value="F:histone H4K16 acetyltransferase activity"/>
    <property type="evidence" value="ECO:0007669"/>
    <property type="project" value="TreeGrafter"/>
</dbReference>
<dbReference type="AlphaFoldDB" id="A0AAE0KIF3"/>
<evidence type="ECO:0000256" key="3">
    <source>
        <dbReference type="ARBA" id="ARBA00013184"/>
    </source>
</evidence>
<dbReference type="Gene3D" id="1.10.10.10">
    <property type="entry name" value="Winged helix-like DNA-binding domain superfamily/Winged helix DNA-binding domain"/>
    <property type="match status" value="1"/>
</dbReference>
<keyword evidence="8" id="KW-0007">Acetylation</keyword>
<dbReference type="Gene3D" id="3.30.60.60">
    <property type="entry name" value="N-acetyl transferase-like"/>
    <property type="match status" value="1"/>
</dbReference>
<evidence type="ECO:0000313" key="18">
    <source>
        <dbReference type="Proteomes" id="UP001287356"/>
    </source>
</evidence>
<evidence type="ECO:0000256" key="6">
    <source>
        <dbReference type="ARBA" id="ARBA00022771"/>
    </source>
</evidence>
<evidence type="ECO:0000256" key="13">
    <source>
        <dbReference type="ARBA" id="ARBA00045805"/>
    </source>
</evidence>
<evidence type="ECO:0000256" key="11">
    <source>
        <dbReference type="ARBA" id="ARBA00023242"/>
    </source>
</evidence>
<gene>
    <name evidence="17" type="ORF">B0T24DRAFT_619589</name>
</gene>
<keyword evidence="7" id="KW-0862">Zinc</keyword>
<evidence type="ECO:0000256" key="14">
    <source>
        <dbReference type="PIRSR" id="PIRSR602717-51"/>
    </source>
</evidence>
<keyword evidence="9" id="KW-0805">Transcription regulation</keyword>
<keyword evidence="4" id="KW-0808">Transferase</keyword>
<reference evidence="17" key="1">
    <citation type="journal article" date="2023" name="Mol. Phylogenet. Evol.">
        <title>Genome-scale phylogeny and comparative genomics of the fungal order Sordariales.</title>
        <authorList>
            <person name="Hensen N."/>
            <person name="Bonometti L."/>
            <person name="Westerberg I."/>
            <person name="Brannstrom I.O."/>
            <person name="Guillou S."/>
            <person name="Cros-Aarteil S."/>
            <person name="Calhoun S."/>
            <person name="Haridas S."/>
            <person name="Kuo A."/>
            <person name="Mondo S."/>
            <person name="Pangilinan J."/>
            <person name="Riley R."/>
            <person name="LaButti K."/>
            <person name="Andreopoulos B."/>
            <person name="Lipzen A."/>
            <person name="Chen C."/>
            <person name="Yan M."/>
            <person name="Daum C."/>
            <person name="Ng V."/>
            <person name="Clum A."/>
            <person name="Steindorff A."/>
            <person name="Ohm R.A."/>
            <person name="Martin F."/>
            <person name="Silar P."/>
            <person name="Natvig D.O."/>
            <person name="Lalanne C."/>
            <person name="Gautier V."/>
            <person name="Ament-Velasquez S.L."/>
            <person name="Kruys A."/>
            <person name="Hutchinson M.I."/>
            <person name="Powell A.J."/>
            <person name="Barry K."/>
            <person name="Miller A.N."/>
            <person name="Grigoriev I.V."/>
            <person name="Debuchy R."/>
            <person name="Gladieux P."/>
            <person name="Hiltunen Thoren M."/>
            <person name="Johannesson H."/>
        </authorList>
    </citation>
    <scope>NUCLEOTIDE SEQUENCE</scope>
    <source>
        <strain evidence="17">CBS 958.72</strain>
    </source>
</reference>
<evidence type="ECO:0000256" key="7">
    <source>
        <dbReference type="ARBA" id="ARBA00022833"/>
    </source>
</evidence>
<evidence type="ECO:0000256" key="9">
    <source>
        <dbReference type="ARBA" id="ARBA00023015"/>
    </source>
</evidence>
<feature type="active site" description="Proton donor/acceptor" evidence="14">
    <location>
        <position position="446"/>
    </location>
</feature>
<feature type="compositionally biased region" description="Basic and acidic residues" evidence="15">
    <location>
        <begin position="512"/>
        <end position="526"/>
    </location>
</feature>
<dbReference type="SUPFAM" id="SSF55729">
    <property type="entry name" value="Acyl-CoA N-acyltransferases (Nat)"/>
    <property type="match status" value="1"/>
</dbReference>
<evidence type="ECO:0000256" key="1">
    <source>
        <dbReference type="ARBA" id="ARBA00004123"/>
    </source>
</evidence>
<dbReference type="InterPro" id="IPR016181">
    <property type="entry name" value="Acyl_CoA_acyltransferase"/>
</dbReference>
<evidence type="ECO:0000313" key="17">
    <source>
        <dbReference type="EMBL" id="KAK3376747.1"/>
    </source>
</evidence>
<feature type="domain" description="MYST-type HAT" evidence="16">
    <location>
        <begin position="169"/>
        <end position="532"/>
    </location>
</feature>
<comment type="similarity">
    <text evidence="2">Belongs to the MYST (SAS/MOZ) family.</text>
</comment>
<protein>
    <recommendedName>
        <fullName evidence="3">histone acetyltransferase</fullName>
        <ecNumber evidence="3">2.3.1.48</ecNumber>
    </recommendedName>
</protein>
<organism evidence="17 18">
    <name type="scientific">Lasiosphaeria ovina</name>
    <dbReference type="NCBI Taxonomy" id="92902"/>
    <lineage>
        <taxon>Eukaryota</taxon>
        <taxon>Fungi</taxon>
        <taxon>Dikarya</taxon>
        <taxon>Ascomycota</taxon>
        <taxon>Pezizomycotina</taxon>
        <taxon>Sordariomycetes</taxon>
        <taxon>Sordariomycetidae</taxon>
        <taxon>Sordariales</taxon>
        <taxon>Lasiosphaeriaceae</taxon>
        <taxon>Lasiosphaeria</taxon>
    </lineage>
</organism>
<dbReference type="FunFam" id="3.40.630.30:FF:000067">
    <property type="entry name" value="Histone acetyltransferase"/>
    <property type="match status" value="1"/>
</dbReference>
<dbReference type="PROSITE" id="PS51726">
    <property type="entry name" value="MYST_HAT"/>
    <property type="match status" value="1"/>
</dbReference>
<dbReference type="GO" id="GO:0005634">
    <property type="term" value="C:nucleus"/>
    <property type="evidence" value="ECO:0007669"/>
    <property type="project" value="UniProtKB-SubCell"/>
</dbReference>
<dbReference type="GO" id="GO:0035267">
    <property type="term" value="C:NuA4 histone acetyltransferase complex"/>
    <property type="evidence" value="ECO:0007669"/>
    <property type="project" value="TreeGrafter"/>
</dbReference>
<dbReference type="GO" id="GO:0008270">
    <property type="term" value="F:zinc ion binding"/>
    <property type="evidence" value="ECO:0007669"/>
    <property type="project" value="UniProtKB-KW"/>
</dbReference>
<dbReference type="GO" id="GO:0006355">
    <property type="term" value="P:regulation of DNA-templated transcription"/>
    <property type="evidence" value="ECO:0007669"/>
    <property type="project" value="InterPro"/>
</dbReference>
<comment type="function">
    <text evidence="13">Catalytic component of the NuA4 histone acetyltransferase (HAT) complex which is involved in epigenetic transcriptional activation of selected genes principally by acetylation of nucleosomal histones H4, H3, H2B, H2A and H2A variant H2A.Z. Acetylates histone H4 to form H4K5ac, H4K8ac, H4K12ac and H4K16ac, histone H3 to form H3K14ac, and histone H2A to form H2AK4ac and H2AK7ac. The NuA4 complex is involved in the DNA damage response and is required for chromosome segregation. The NuA4 complex plays a direct role in repair of DNA double-strand breaks (DSBs) through homologous recombination. Recruitment to promoters depends on H3K4me. Also acetylates non-histone proteins. In addition to protein acetyltransferase, can use different acyl-CoA substrates, such as 2-hydroxyisobutanoyl-CoA (2-hydroxyisobutyryl-CoA) or (2E)-butenoyl-CoA (crotonyl-CoA), and is able to mediate protein 2-hydroxyisobutyrylation and crotonylation, respectively.</text>
</comment>
<keyword evidence="6" id="KW-0863">Zinc-finger</keyword>
<dbReference type="Proteomes" id="UP001287356">
    <property type="component" value="Unassembled WGS sequence"/>
</dbReference>
<keyword evidence="5" id="KW-0479">Metal-binding</keyword>
<name>A0AAE0KIF3_9PEZI</name>
<keyword evidence="18" id="KW-1185">Reference proteome</keyword>
<feature type="region of interest" description="Disordered" evidence="15">
    <location>
        <begin position="1"/>
        <end position="92"/>
    </location>
</feature>
<feature type="region of interest" description="Disordered" evidence="15">
    <location>
        <begin position="512"/>
        <end position="532"/>
    </location>
</feature>
<dbReference type="PANTHER" id="PTHR10615">
    <property type="entry name" value="HISTONE ACETYLTRANSFERASE"/>
    <property type="match status" value="1"/>
</dbReference>
<feature type="region of interest" description="Disordered" evidence="15">
    <location>
        <begin position="291"/>
        <end position="312"/>
    </location>
</feature>
<evidence type="ECO:0000256" key="5">
    <source>
        <dbReference type="ARBA" id="ARBA00022723"/>
    </source>
</evidence>
<dbReference type="EC" id="2.3.1.48" evidence="3"/>
<proteinExistence type="inferred from homology"/>
<dbReference type="InterPro" id="IPR002717">
    <property type="entry name" value="HAT_MYST-type"/>
</dbReference>